<evidence type="ECO:0000256" key="1">
    <source>
        <dbReference type="SAM" id="MobiDB-lite"/>
    </source>
</evidence>
<comment type="caution">
    <text evidence="2">The sequence shown here is derived from an EMBL/GenBank/DDBJ whole genome shotgun (WGS) entry which is preliminary data.</text>
</comment>
<dbReference type="EMBL" id="JAINUG010000071">
    <property type="protein sequence ID" value="KAJ8401269.1"/>
    <property type="molecule type" value="Genomic_DNA"/>
</dbReference>
<evidence type="ECO:0000313" key="2">
    <source>
        <dbReference type="EMBL" id="KAJ8401269.1"/>
    </source>
</evidence>
<organism evidence="2 3">
    <name type="scientific">Aldrovandia affinis</name>
    <dbReference type="NCBI Taxonomy" id="143900"/>
    <lineage>
        <taxon>Eukaryota</taxon>
        <taxon>Metazoa</taxon>
        <taxon>Chordata</taxon>
        <taxon>Craniata</taxon>
        <taxon>Vertebrata</taxon>
        <taxon>Euteleostomi</taxon>
        <taxon>Actinopterygii</taxon>
        <taxon>Neopterygii</taxon>
        <taxon>Teleostei</taxon>
        <taxon>Notacanthiformes</taxon>
        <taxon>Halosauridae</taxon>
        <taxon>Aldrovandia</taxon>
    </lineage>
</organism>
<reference evidence="2" key="1">
    <citation type="journal article" date="2023" name="Science">
        <title>Genome structures resolve the early diversification of teleost fishes.</title>
        <authorList>
            <person name="Parey E."/>
            <person name="Louis A."/>
            <person name="Montfort J."/>
            <person name="Bouchez O."/>
            <person name="Roques C."/>
            <person name="Iampietro C."/>
            <person name="Lluch J."/>
            <person name="Castinel A."/>
            <person name="Donnadieu C."/>
            <person name="Desvignes T."/>
            <person name="Floi Bucao C."/>
            <person name="Jouanno E."/>
            <person name="Wen M."/>
            <person name="Mejri S."/>
            <person name="Dirks R."/>
            <person name="Jansen H."/>
            <person name="Henkel C."/>
            <person name="Chen W.J."/>
            <person name="Zahm M."/>
            <person name="Cabau C."/>
            <person name="Klopp C."/>
            <person name="Thompson A.W."/>
            <person name="Robinson-Rechavi M."/>
            <person name="Braasch I."/>
            <person name="Lecointre G."/>
            <person name="Bobe J."/>
            <person name="Postlethwait J.H."/>
            <person name="Berthelot C."/>
            <person name="Roest Crollius H."/>
            <person name="Guiguen Y."/>
        </authorList>
    </citation>
    <scope>NUCLEOTIDE SEQUENCE</scope>
    <source>
        <strain evidence="2">NC1722</strain>
    </source>
</reference>
<proteinExistence type="predicted"/>
<feature type="compositionally biased region" description="Basic and acidic residues" evidence="1">
    <location>
        <begin position="7"/>
        <end position="22"/>
    </location>
</feature>
<feature type="region of interest" description="Disordered" evidence="1">
    <location>
        <begin position="1"/>
        <end position="52"/>
    </location>
</feature>
<evidence type="ECO:0000313" key="3">
    <source>
        <dbReference type="Proteomes" id="UP001221898"/>
    </source>
</evidence>
<dbReference type="AlphaFoldDB" id="A0AAD7SF35"/>
<gene>
    <name evidence="2" type="ORF">AAFF_G00385000</name>
</gene>
<protein>
    <submittedName>
        <fullName evidence="2">Uncharacterized protein</fullName>
    </submittedName>
</protein>
<keyword evidence="3" id="KW-1185">Reference proteome</keyword>
<feature type="compositionally biased region" description="Basic and acidic residues" evidence="1">
    <location>
        <begin position="41"/>
        <end position="52"/>
    </location>
</feature>
<dbReference type="Proteomes" id="UP001221898">
    <property type="component" value="Unassembled WGS sequence"/>
</dbReference>
<sequence>MTRHRRHTEETRQDSSLHRAYETPRVNARTSIQPHVSQRRSRSESSEGVRARLREDAGRLRCLKGRMRRRYHRELRKNGGNLCLVQLRPHCVLPTGPGILP</sequence>
<name>A0AAD7SF35_9TELE</name>
<accession>A0AAD7SF35</accession>